<dbReference type="SUPFAM" id="SSF53098">
    <property type="entry name" value="Ribonuclease H-like"/>
    <property type="match status" value="1"/>
</dbReference>
<dbReference type="Proteomes" id="UP001151760">
    <property type="component" value="Unassembled WGS sequence"/>
</dbReference>
<evidence type="ECO:0000313" key="4">
    <source>
        <dbReference type="Proteomes" id="UP001151760"/>
    </source>
</evidence>
<proteinExistence type="predicted"/>
<dbReference type="InterPro" id="IPR039537">
    <property type="entry name" value="Retrotran_Ty1/copia-like"/>
</dbReference>
<organism evidence="3 4">
    <name type="scientific">Tanacetum coccineum</name>
    <dbReference type="NCBI Taxonomy" id="301880"/>
    <lineage>
        <taxon>Eukaryota</taxon>
        <taxon>Viridiplantae</taxon>
        <taxon>Streptophyta</taxon>
        <taxon>Embryophyta</taxon>
        <taxon>Tracheophyta</taxon>
        <taxon>Spermatophyta</taxon>
        <taxon>Magnoliopsida</taxon>
        <taxon>eudicotyledons</taxon>
        <taxon>Gunneridae</taxon>
        <taxon>Pentapetalae</taxon>
        <taxon>asterids</taxon>
        <taxon>campanulids</taxon>
        <taxon>Asterales</taxon>
        <taxon>Asteraceae</taxon>
        <taxon>Asteroideae</taxon>
        <taxon>Anthemideae</taxon>
        <taxon>Anthemidinae</taxon>
        <taxon>Tanacetum</taxon>
    </lineage>
</organism>
<protein>
    <submittedName>
        <fullName evidence="3">Ribonuclease H-like domain-containing protein</fullName>
    </submittedName>
</protein>
<keyword evidence="4" id="KW-1185">Reference proteome</keyword>
<dbReference type="Gene3D" id="3.30.420.10">
    <property type="entry name" value="Ribonuclease H-like superfamily/Ribonuclease H"/>
    <property type="match status" value="1"/>
</dbReference>
<reference evidence="3" key="2">
    <citation type="submission" date="2022-01" db="EMBL/GenBank/DDBJ databases">
        <authorList>
            <person name="Yamashiro T."/>
            <person name="Shiraishi A."/>
            <person name="Satake H."/>
            <person name="Nakayama K."/>
        </authorList>
    </citation>
    <scope>NUCLEOTIDE SEQUENCE</scope>
</reference>
<feature type="compositionally biased region" description="Polar residues" evidence="1">
    <location>
        <begin position="482"/>
        <end position="500"/>
    </location>
</feature>
<feature type="region of interest" description="Disordered" evidence="1">
    <location>
        <begin position="1"/>
        <end position="31"/>
    </location>
</feature>
<dbReference type="InterPro" id="IPR012337">
    <property type="entry name" value="RNaseH-like_sf"/>
</dbReference>
<feature type="region of interest" description="Disordered" evidence="1">
    <location>
        <begin position="467"/>
        <end position="504"/>
    </location>
</feature>
<comment type="caution">
    <text evidence="3">The sequence shown here is derived from an EMBL/GenBank/DDBJ whole genome shotgun (WGS) entry which is preliminary data.</text>
</comment>
<sequence length="553" mass="62866">MRQFARECRAPRNKEGHFRYQDNTRKQGNNEDISSKAMLAIDGVAFDWSDMVEEQVQTNMALMAFLDSEINCNYHQRERMVSRNNYNRVDYDYYAKTTHSSAHGNMTPRAVLLKIGLTPLNTVRPDNTAHPKPAVHSAKSMSHFSKQAQSTDRMPFYKKTTLTSKYVNTTMKNYHIERPIAINTARSCTTLVNAIRAKRVNAVKTSACWVWRLTRPNGASLGKPQQDDTGFIDSGCSRHMTGNIAYLLDFKEFDRGYVTFGGGATNVVEFLMCDKKNYVLFTDTECLVLSPNFKLPDESQILLKIPRKDNMYSFDMKNIVPKESLTCLVAKATLDESMLWHRRLGHINLKNINKLVKDSLVRGEKGYSREYSVAKTPQQNGVAKRRNMILFEAARTMLADYKLPTTFWAEAVSTTYYVQNRVYVVKPHNKTPYELFRGFKPALSFMRPFGCHVTILNTLDNVGKFDGKSDEENKPMIEGNGPISNESTGTQGELNAGTSTQKEEISQDCIVMPIWKDASYFDSPSKDVGNGEPKFATDDQKQVEELQKFDSTL</sequence>
<reference evidence="3" key="1">
    <citation type="journal article" date="2022" name="Int. J. Mol. Sci.">
        <title>Draft Genome of Tanacetum Coccineum: Genomic Comparison of Closely Related Tanacetum-Family Plants.</title>
        <authorList>
            <person name="Yamashiro T."/>
            <person name="Shiraishi A."/>
            <person name="Nakayama K."/>
            <person name="Satake H."/>
        </authorList>
    </citation>
    <scope>NUCLEOTIDE SEQUENCE</scope>
</reference>
<dbReference type="InterPro" id="IPR025724">
    <property type="entry name" value="GAG-pre-integrase_dom"/>
</dbReference>
<gene>
    <name evidence="3" type="ORF">Tco_0706021</name>
</gene>
<dbReference type="Pfam" id="PF13976">
    <property type="entry name" value="gag_pre-integrs"/>
    <property type="match status" value="1"/>
</dbReference>
<accession>A0ABQ4Y881</accession>
<evidence type="ECO:0000259" key="2">
    <source>
        <dbReference type="Pfam" id="PF13976"/>
    </source>
</evidence>
<dbReference type="PANTHER" id="PTHR42648:SF32">
    <property type="entry name" value="RIBONUCLEASE H-LIKE DOMAIN, GAG-PRE-INTEGRASE DOMAIN PROTEIN-RELATED"/>
    <property type="match status" value="1"/>
</dbReference>
<dbReference type="PANTHER" id="PTHR42648">
    <property type="entry name" value="TRANSPOSASE, PUTATIVE-RELATED"/>
    <property type="match status" value="1"/>
</dbReference>
<dbReference type="InterPro" id="IPR036397">
    <property type="entry name" value="RNaseH_sf"/>
</dbReference>
<name>A0ABQ4Y881_9ASTR</name>
<feature type="domain" description="GAG-pre-integrase" evidence="2">
    <location>
        <begin position="310"/>
        <end position="364"/>
    </location>
</feature>
<dbReference type="EMBL" id="BQNB010010135">
    <property type="protein sequence ID" value="GJS73180.1"/>
    <property type="molecule type" value="Genomic_DNA"/>
</dbReference>
<evidence type="ECO:0000256" key="1">
    <source>
        <dbReference type="SAM" id="MobiDB-lite"/>
    </source>
</evidence>
<feature type="compositionally biased region" description="Basic and acidic residues" evidence="1">
    <location>
        <begin position="1"/>
        <end position="29"/>
    </location>
</feature>
<evidence type="ECO:0000313" key="3">
    <source>
        <dbReference type="EMBL" id="GJS73180.1"/>
    </source>
</evidence>